<comment type="caution">
    <text evidence="2">The sequence shown here is derived from an EMBL/GenBank/DDBJ whole genome shotgun (WGS) entry which is preliminary data.</text>
</comment>
<feature type="compositionally biased region" description="Basic and acidic residues" evidence="1">
    <location>
        <begin position="113"/>
        <end position="151"/>
    </location>
</feature>
<feature type="compositionally biased region" description="Basic and acidic residues" evidence="1">
    <location>
        <begin position="440"/>
        <end position="451"/>
    </location>
</feature>
<dbReference type="PANTHER" id="PTHR40132">
    <property type="entry name" value="PRE-MRNA-SPLICING FACTOR 38B"/>
    <property type="match status" value="1"/>
</dbReference>
<feature type="region of interest" description="Disordered" evidence="1">
    <location>
        <begin position="70"/>
        <end position="331"/>
    </location>
</feature>
<feature type="compositionally biased region" description="Low complexity" evidence="1">
    <location>
        <begin position="242"/>
        <end position="258"/>
    </location>
</feature>
<dbReference type="OrthoDB" id="2431475at2759"/>
<evidence type="ECO:0000313" key="2">
    <source>
        <dbReference type="EMBL" id="OAP59554.1"/>
    </source>
</evidence>
<sequence>MPLPGDLDDNDDDYVAKLLVEDARKSSMRYASQGLSALLPKRPTGSAPKPNTRFLKTLVREADSHNAKLKEKEEFEARNRLRKIRDAERVNRNSRREEDSEEGHERERKRRRLSDDTDDAKGSRRDKRDTVRISRRSRSPERRTEQDDEYRRRRRRRRRHRDEGDESDEERDRKRSRHNTSSRRSRSRSRSRDQSEQNEEGRRRDRQSSHRHDRKSHWHSSPSDTNPGLQKHARTRHRARTRTPSISSTSSDPLASLIGPRPTSADEQAPQRRGRGFQHQHLHLSHQSRSNIDAHFSPTYDPSTPHGHGGLDSDQEGGEREGGGALDDEWTSALSALRDRRAWRAKQAERMKDAGFTDEEIKRWEKSSSSPASSTLLAGGPPNHDGDVRDVKWRKKGEQREWDIGKVEETDDPCPSVVVISVVDDVPGTSGKAGSTLVTREGKPTRNEGKPGKGGGGGVDSAWRRPESALLKQFKSALR</sequence>
<feature type="compositionally biased region" description="Basic residues" evidence="1">
    <location>
        <begin position="174"/>
        <end position="189"/>
    </location>
</feature>
<feature type="compositionally biased region" description="Basic residues" evidence="1">
    <location>
        <begin position="272"/>
        <end position="286"/>
    </location>
</feature>
<feature type="region of interest" description="Disordered" evidence="1">
    <location>
        <begin position="343"/>
        <end position="394"/>
    </location>
</feature>
<feature type="compositionally biased region" description="Basic and acidic residues" evidence="1">
    <location>
        <begin position="190"/>
        <end position="210"/>
    </location>
</feature>
<feature type="compositionally biased region" description="Basic and acidic residues" evidence="1">
    <location>
        <begin position="384"/>
        <end position="394"/>
    </location>
</feature>
<reference evidence="2 3" key="1">
    <citation type="submission" date="2016-04" db="EMBL/GenBank/DDBJ databases">
        <title>Draft genome of Fonsecaea erecta CBS 125763.</title>
        <authorList>
            <person name="Weiss V.A."/>
            <person name="Vicente V.A."/>
            <person name="Raittz R.T."/>
            <person name="Moreno L.F."/>
            <person name="De Souza E.M."/>
            <person name="Pedrosa F.O."/>
            <person name="Steffens M.B."/>
            <person name="Faoro H."/>
            <person name="Tadra-Sfeir M.Z."/>
            <person name="Najafzadeh M.J."/>
            <person name="Felipe M.S."/>
            <person name="Teixeira M."/>
            <person name="Sun J."/>
            <person name="Xi L."/>
            <person name="Gomes R."/>
            <person name="De Azevedo C.M."/>
            <person name="Salgado C.G."/>
            <person name="Da Silva M.B."/>
            <person name="Nascimento M.F."/>
            <person name="Queiroz-Telles F."/>
            <person name="Attili D.S."/>
            <person name="Gorbushina A."/>
        </authorList>
    </citation>
    <scope>NUCLEOTIDE SEQUENCE [LARGE SCALE GENOMIC DNA]</scope>
    <source>
        <strain evidence="2 3">CBS 125763</strain>
    </source>
</reference>
<feature type="compositionally biased region" description="Basic and acidic residues" evidence="1">
    <location>
        <begin position="343"/>
        <end position="366"/>
    </location>
</feature>
<protein>
    <submittedName>
        <fullName evidence="2">Uncharacterized protein</fullName>
    </submittedName>
</protein>
<dbReference type="RefSeq" id="XP_018692921.1">
    <property type="nucleotide sequence ID" value="XM_018838361.1"/>
</dbReference>
<evidence type="ECO:0000313" key="3">
    <source>
        <dbReference type="Proteomes" id="UP000078343"/>
    </source>
</evidence>
<evidence type="ECO:0000256" key="1">
    <source>
        <dbReference type="SAM" id="MobiDB-lite"/>
    </source>
</evidence>
<feature type="compositionally biased region" description="Basic residues" evidence="1">
    <location>
        <begin position="231"/>
        <end position="241"/>
    </location>
</feature>
<feature type="compositionally biased region" description="Basic and acidic residues" evidence="1">
    <location>
        <begin position="70"/>
        <end position="106"/>
    </location>
</feature>
<dbReference type="PANTHER" id="PTHR40132:SF1">
    <property type="entry name" value="PRE-MRNA-SPLICING FACTOR 38B"/>
    <property type="match status" value="1"/>
</dbReference>
<dbReference type="AlphaFoldDB" id="A0A178ZIB8"/>
<dbReference type="Proteomes" id="UP000078343">
    <property type="component" value="Unassembled WGS sequence"/>
</dbReference>
<proteinExistence type="predicted"/>
<organism evidence="2 3">
    <name type="scientific">Fonsecaea erecta</name>
    <dbReference type="NCBI Taxonomy" id="1367422"/>
    <lineage>
        <taxon>Eukaryota</taxon>
        <taxon>Fungi</taxon>
        <taxon>Dikarya</taxon>
        <taxon>Ascomycota</taxon>
        <taxon>Pezizomycotina</taxon>
        <taxon>Eurotiomycetes</taxon>
        <taxon>Chaetothyriomycetidae</taxon>
        <taxon>Chaetothyriales</taxon>
        <taxon>Herpotrichiellaceae</taxon>
        <taxon>Fonsecaea</taxon>
    </lineage>
</organism>
<dbReference type="STRING" id="1367422.A0A178ZIB8"/>
<gene>
    <name evidence="2" type="ORF">AYL99_06852</name>
</gene>
<keyword evidence="3" id="KW-1185">Reference proteome</keyword>
<accession>A0A178ZIB8</accession>
<name>A0A178ZIB8_9EURO</name>
<dbReference type="GeneID" id="30011020"/>
<dbReference type="EMBL" id="LVYI01000005">
    <property type="protein sequence ID" value="OAP59554.1"/>
    <property type="molecule type" value="Genomic_DNA"/>
</dbReference>
<feature type="compositionally biased region" description="Polar residues" evidence="1">
    <location>
        <begin position="219"/>
        <end position="228"/>
    </location>
</feature>
<feature type="region of interest" description="Disordered" evidence="1">
    <location>
        <begin position="425"/>
        <end position="479"/>
    </location>
</feature>